<dbReference type="Proteomes" id="UP000074108">
    <property type="component" value="Unassembled WGS sequence"/>
</dbReference>
<dbReference type="InterPro" id="IPR045851">
    <property type="entry name" value="AMP-bd_C_sf"/>
</dbReference>
<dbReference type="UniPathway" id="UPA01057">
    <property type="reaction ID" value="UER00166"/>
</dbReference>
<evidence type="ECO:0000256" key="5">
    <source>
        <dbReference type="HAMAP-Rule" id="MF_00731"/>
    </source>
</evidence>
<feature type="domain" description="AMP-binding enzyme C-terminal" evidence="7">
    <location>
        <begin position="399"/>
        <end position="472"/>
    </location>
</feature>
<comment type="caution">
    <text evidence="8">The sequence shown here is derived from an EMBL/GenBank/DDBJ whole genome shotgun (WGS) entry which is preliminary data.</text>
</comment>
<keyword evidence="9" id="KW-1185">Reference proteome</keyword>
<evidence type="ECO:0000259" key="6">
    <source>
        <dbReference type="Pfam" id="PF00501"/>
    </source>
</evidence>
<gene>
    <name evidence="5" type="primary">menE</name>
    <name evidence="8" type="ORF">Q75_12110</name>
</gene>
<evidence type="ECO:0000256" key="4">
    <source>
        <dbReference type="ARBA" id="ARBA00022840"/>
    </source>
</evidence>
<dbReference type="RefSeq" id="WP_059351516.1">
    <property type="nucleotide sequence ID" value="NZ_LDYG01000037.1"/>
</dbReference>
<dbReference type="InterPro" id="IPR010192">
    <property type="entry name" value="MenE"/>
</dbReference>
<dbReference type="NCBIfam" id="NF002966">
    <property type="entry name" value="PRK03640.1"/>
    <property type="match status" value="1"/>
</dbReference>
<dbReference type="InterPro" id="IPR025110">
    <property type="entry name" value="AMP-bd_C"/>
</dbReference>
<dbReference type="Gene3D" id="3.30.300.30">
    <property type="match status" value="1"/>
</dbReference>
<protein>
    <recommendedName>
        <fullName evidence="5">2-succinylbenzoate--CoA ligase</fullName>
        <ecNumber evidence="5">6.2.1.26</ecNumber>
    </recommendedName>
    <alternativeName>
        <fullName evidence="5">o-succinylbenzoyl-CoA synthetase</fullName>
        <shortName evidence="5">OSB-CoA synthetase</shortName>
    </alternativeName>
</protein>
<dbReference type="InterPro" id="IPR020845">
    <property type="entry name" value="AMP-binding_CS"/>
</dbReference>
<comment type="similarity">
    <text evidence="5">Belongs to the ATP-dependent AMP-binding enzyme family. MenE subfamily.</text>
</comment>
<dbReference type="SUPFAM" id="SSF56801">
    <property type="entry name" value="Acetyl-CoA synthetase-like"/>
    <property type="match status" value="1"/>
</dbReference>
<dbReference type="PATRIC" id="fig|1150625.3.peg.2579"/>
<dbReference type="InterPro" id="IPR042099">
    <property type="entry name" value="ANL_N_sf"/>
</dbReference>
<dbReference type="GO" id="GO:0031956">
    <property type="term" value="F:medium-chain fatty acid-CoA ligase activity"/>
    <property type="evidence" value="ECO:0007669"/>
    <property type="project" value="TreeGrafter"/>
</dbReference>
<dbReference type="EMBL" id="LDYG01000037">
    <property type="protein sequence ID" value="KUP05447.1"/>
    <property type="molecule type" value="Genomic_DNA"/>
</dbReference>
<evidence type="ECO:0000313" key="8">
    <source>
        <dbReference type="EMBL" id="KUP05447.1"/>
    </source>
</evidence>
<comment type="pathway">
    <text evidence="5">Quinol/quinone metabolism; menaquinone biosynthesis.</text>
</comment>
<dbReference type="GO" id="GO:0009234">
    <property type="term" value="P:menaquinone biosynthetic process"/>
    <property type="evidence" value="ECO:0007669"/>
    <property type="project" value="UniProtKB-UniRule"/>
</dbReference>
<dbReference type="GO" id="GO:0006631">
    <property type="term" value="P:fatty acid metabolic process"/>
    <property type="evidence" value="ECO:0007669"/>
    <property type="project" value="TreeGrafter"/>
</dbReference>
<dbReference type="Gene3D" id="3.40.50.12780">
    <property type="entry name" value="N-terminal domain of ligase-like"/>
    <property type="match status" value="1"/>
</dbReference>
<evidence type="ECO:0000259" key="7">
    <source>
        <dbReference type="Pfam" id="PF13193"/>
    </source>
</evidence>
<dbReference type="InterPro" id="IPR000873">
    <property type="entry name" value="AMP-dep_synth/lig_dom"/>
</dbReference>
<comment type="function">
    <text evidence="5">Converts 2-succinylbenzoate (OSB) to 2-succinylbenzoyl-CoA (OSB-CoA).</text>
</comment>
<dbReference type="GO" id="GO:0005524">
    <property type="term" value="F:ATP binding"/>
    <property type="evidence" value="ECO:0007669"/>
    <property type="project" value="UniProtKB-KW"/>
</dbReference>
<dbReference type="GO" id="GO:0008756">
    <property type="term" value="F:o-succinylbenzoate-CoA ligase activity"/>
    <property type="evidence" value="ECO:0007669"/>
    <property type="project" value="UniProtKB-UniRule"/>
</dbReference>
<dbReference type="UniPathway" id="UPA00079"/>
<sequence length="489" mass="55373">MKIPNWIKQRAYLTPNRPAITYEEQTLTFFELYERVSQTAGKLAKLGVKQGEHIGVLSKNQLDFAILLYSLQHIGAISVLINTRLSAAEINFQLTEAKINRMILDHAFLQYRDQLEVPTVLFSELDQTEENNLFKEMDYFQMEDVCSMMFTSGTTGNPKAVQQSYQNHWWSAIGSALNLGLSEKDTWMCAVPLFHISGYSILIKSMVYGMHVRLYHQFNPSQINQDIVEEKGSILSVVTTMATQLLDEIRESSYPSSFRCMLLGGGPAPLSILEACKEKNIPVYQTYGMTETASQIVTLAPEDSMRKLGSAGKPLFPCEVKIMKDNNQALPFEEGEICVKGPNVTKGYYFHPKANEESFVGDWFYTGDIGLMDEEGYLYILDRRSDLIISGGENIYPAEIENVLIQHPNIEDAGVVGMKNNRWGEVPVAYVKATNISKDEIKRWCADKLAPYKQPKQIVMTKDPLPRNATNKLLRRELKGRLEASKDED</sequence>
<comment type="catalytic activity">
    <reaction evidence="5">
        <text>2-succinylbenzoate + ATP + CoA = 2-succinylbenzoyl-CoA + AMP + diphosphate</text>
        <dbReference type="Rhea" id="RHEA:17009"/>
        <dbReference type="ChEBI" id="CHEBI:18325"/>
        <dbReference type="ChEBI" id="CHEBI:30616"/>
        <dbReference type="ChEBI" id="CHEBI:33019"/>
        <dbReference type="ChEBI" id="CHEBI:57287"/>
        <dbReference type="ChEBI" id="CHEBI:57364"/>
        <dbReference type="ChEBI" id="CHEBI:456215"/>
        <dbReference type="EC" id="6.2.1.26"/>
    </reaction>
</comment>
<dbReference type="AlphaFoldDB" id="A0A147K6E8"/>
<organism evidence="8 9">
    <name type="scientific">Bacillus coahuilensis p1.1.43</name>
    <dbReference type="NCBI Taxonomy" id="1150625"/>
    <lineage>
        <taxon>Bacteria</taxon>
        <taxon>Bacillati</taxon>
        <taxon>Bacillota</taxon>
        <taxon>Bacilli</taxon>
        <taxon>Bacillales</taxon>
        <taxon>Bacillaceae</taxon>
        <taxon>Bacillus</taxon>
    </lineage>
</organism>
<keyword evidence="4 5" id="KW-0067">ATP-binding</keyword>
<dbReference type="PANTHER" id="PTHR43201:SF5">
    <property type="entry name" value="MEDIUM-CHAIN ACYL-COA LIGASE ACSF2, MITOCHONDRIAL"/>
    <property type="match status" value="1"/>
</dbReference>
<evidence type="ECO:0000313" key="9">
    <source>
        <dbReference type="Proteomes" id="UP000074108"/>
    </source>
</evidence>
<dbReference type="Pfam" id="PF00501">
    <property type="entry name" value="AMP-binding"/>
    <property type="match status" value="1"/>
</dbReference>
<evidence type="ECO:0000256" key="2">
    <source>
        <dbReference type="ARBA" id="ARBA00022598"/>
    </source>
</evidence>
<accession>A0A147K6E8</accession>
<evidence type="ECO:0000256" key="3">
    <source>
        <dbReference type="ARBA" id="ARBA00022741"/>
    </source>
</evidence>
<name>A0A147K6E8_9BACI</name>
<feature type="domain" description="AMP-dependent synthetase/ligase" evidence="6">
    <location>
        <begin position="8"/>
        <end position="349"/>
    </location>
</feature>
<keyword evidence="2 5" id="KW-0436">Ligase</keyword>
<dbReference type="STRING" id="1150625.Q75_12110"/>
<dbReference type="PANTHER" id="PTHR43201">
    <property type="entry name" value="ACYL-COA SYNTHETASE"/>
    <property type="match status" value="1"/>
</dbReference>
<dbReference type="OrthoDB" id="9762242at2"/>
<comment type="pathway">
    <text evidence="5">Quinol/quinone metabolism; 1,4-dihydroxy-2-naphthoate biosynthesis; 1,4-dihydroxy-2-naphthoate from chorismate: step 5/7.</text>
</comment>
<reference evidence="8 9" key="1">
    <citation type="journal article" date="2016" name="Front. Microbiol.">
        <title>Microevolution Analysis of Bacillus coahuilensis Unveils Differences in Phosphorus Acquisition Strategies and Their Regulation.</title>
        <authorList>
            <person name="Gomez-Lunar Z."/>
            <person name="Hernandez-Gonzalez I."/>
            <person name="Rodriguez-Torres M.D."/>
            <person name="Souza V."/>
            <person name="Olmedo-Alvarez G."/>
        </authorList>
    </citation>
    <scope>NUCLEOTIDE SEQUENCE [LARGE SCALE GENOMIC DNA]</scope>
    <source>
        <strain evidence="9">p1.1.43</strain>
    </source>
</reference>
<dbReference type="PROSITE" id="PS00455">
    <property type="entry name" value="AMP_BINDING"/>
    <property type="match status" value="1"/>
</dbReference>
<proteinExistence type="inferred from homology"/>
<dbReference type="HAMAP" id="MF_00731">
    <property type="entry name" value="MenE"/>
    <property type="match status" value="1"/>
</dbReference>
<keyword evidence="1 5" id="KW-0474">Menaquinone biosynthesis</keyword>
<evidence type="ECO:0000256" key="1">
    <source>
        <dbReference type="ARBA" id="ARBA00022428"/>
    </source>
</evidence>
<dbReference type="NCBIfam" id="TIGR01923">
    <property type="entry name" value="menE"/>
    <property type="match status" value="1"/>
</dbReference>
<dbReference type="EC" id="6.2.1.26" evidence="5"/>
<dbReference type="Pfam" id="PF13193">
    <property type="entry name" value="AMP-binding_C"/>
    <property type="match status" value="1"/>
</dbReference>
<keyword evidence="3 5" id="KW-0547">Nucleotide-binding</keyword>